<reference evidence="3" key="1">
    <citation type="submission" date="2018-02" db="EMBL/GenBank/DDBJ databases">
        <title>Firefly genomes illuminate parallel origins of bioluminescence in beetles.</title>
        <authorList>
            <person name="Fallon T.R."/>
            <person name="Lower S.E.S."/>
            <person name="Behringer M."/>
            <person name="Weng J.-K."/>
        </authorList>
    </citation>
    <scope>NUCLEOTIDE SEQUENCE [LARGE SCALE GENOMIC DNA]</scope>
</reference>
<dbReference type="InterPro" id="IPR047640">
    <property type="entry name" value="RpiR-like"/>
</dbReference>
<dbReference type="RefSeq" id="WP_303661970.1">
    <property type="nucleotide sequence ID" value="NZ_CP027019.1"/>
</dbReference>
<dbReference type="InterPro" id="IPR000281">
    <property type="entry name" value="HTH_RpiR"/>
</dbReference>
<evidence type="ECO:0000313" key="3">
    <source>
        <dbReference type="Proteomes" id="UP000239250"/>
    </source>
</evidence>
<dbReference type="Gene3D" id="1.10.10.10">
    <property type="entry name" value="Winged helix-like DNA-binding domain superfamily/Winged helix DNA-binding domain"/>
    <property type="match status" value="1"/>
</dbReference>
<dbReference type="Proteomes" id="UP000239250">
    <property type="component" value="Chromosome"/>
</dbReference>
<evidence type="ECO:0000259" key="1">
    <source>
        <dbReference type="PROSITE" id="PS51071"/>
    </source>
</evidence>
<dbReference type="GO" id="GO:0097367">
    <property type="term" value="F:carbohydrate derivative binding"/>
    <property type="evidence" value="ECO:0007669"/>
    <property type="project" value="InterPro"/>
</dbReference>
<dbReference type="EMBL" id="CP027019">
    <property type="protein sequence ID" value="AVP49379.1"/>
    <property type="molecule type" value="Genomic_DNA"/>
</dbReference>
<dbReference type="PANTHER" id="PTHR30514">
    <property type="entry name" value="GLUCOKINASE"/>
    <property type="match status" value="1"/>
</dbReference>
<dbReference type="AlphaFoldDB" id="A0A2S0NK45"/>
<name>A0A2S0NK45_9MOLU</name>
<dbReference type="SUPFAM" id="SSF46689">
    <property type="entry name" value="Homeodomain-like"/>
    <property type="match status" value="1"/>
</dbReference>
<protein>
    <recommendedName>
        <fullName evidence="1">HTH rpiR-type domain-containing protein</fullName>
    </recommendedName>
</protein>
<dbReference type="GO" id="GO:0003677">
    <property type="term" value="F:DNA binding"/>
    <property type="evidence" value="ECO:0007669"/>
    <property type="project" value="InterPro"/>
</dbReference>
<feature type="domain" description="HTH rpiR-type" evidence="1">
    <location>
        <begin position="3"/>
        <end position="79"/>
    </location>
</feature>
<dbReference type="InterPro" id="IPR036388">
    <property type="entry name" value="WH-like_DNA-bd_sf"/>
</dbReference>
<dbReference type="PROSITE" id="PS51071">
    <property type="entry name" value="HTH_RPIR"/>
    <property type="match status" value="1"/>
</dbReference>
<organism evidence="2 3">
    <name type="scientific">Williamsoniiplasma luminosum</name>
    <dbReference type="NCBI Taxonomy" id="214888"/>
    <lineage>
        <taxon>Bacteria</taxon>
        <taxon>Bacillati</taxon>
        <taxon>Mycoplasmatota</taxon>
        <taxon>Mollicutes</taxon>
        <taxon>Entomoplasmatales</taxon>
        <taxon>Williamsoniiplasma</taxon>
    </lineage>
</organism>
<gene>
    <name evidence="2" type="ORF">C5T88_02155</name>
</gene>
<sequence>MGSIKEVLDIIARDSIDKTTQHIAQEIIKEYYNGNFMSQQELSKKAYTSMSTITKFAQKIGFTGYRELLFSLKYENEQYAGQIIGYKDSDEDLETHILNQTKFYRNILLQNAPFIDAFAKHLAKTKKLVIFSSYQTHRNADLLVQLLSPLDIEIRYSNIRANDVLIGKKDFENWTILTLISGQDNAFMVEILKLGIPNSIKKNNLFLVSSKSQMEKVPIFKEYMITPSTKMTGTYHSRSILLDMIATLILREYKSLSK</sequence>
<proteinExistence type="predicted"/>
<dbReference type="Pfam" id="PF01418">
    <property type="entry name" value="HTH_6"/>
    <property type="match status" value="1"/>
</dbReference>
<dbReference type="InterPro" id="IPR009057">
    <property type="entry name" value="Homeodomain-like_sf"/>
</dbReference>
<dbReference type="GO" id="GO:0003700">
    <property type="term" value="F:DNA-binding transcription factor activity"/>
    <property type="evidence" value="ECO:0007669"/>
    <property type="project" value="InterPro"/>
</dbReference>
<evidence type="ECO:0000313" key="2">
    <source>
        <dbReference type="EMBL" id="AVP49379.1"/>
    </source>
</evidence>
<dbReference type="PANTHER" id="PTHR30514:SF1">
    <property type="entry name" value="HTH-TYPE TRANSCRIPTIONAL REGULATOR HEXR-RELATED"/>
    <property type="match status" value="1"/>
</dbReference>
<accession>A0A2S0NK45</accession>